<dbReference type="PROSITE" id="PS50966">
    <property type="entry name" value="ZF_SWIM"/>
    <property type="match status" value="1"/>
</dbReference>
<dbReference type="InterPro" id="IPR003034">
    <property type="entry name" value="SAP_dom"/>
</dbReference>
<feature type="domain" description="SWIM-type" evidence="3">
    <location>
        <begin position="137"/>
        <end position="176"/>
    </location>
</feature>
<accession>A0ABQ9E686</accession>
<proteinExistence type="predicted"/>
<evidence type="ECO:0008006" key="6">
    <source>
        <dbReference type="Google" id="ProtNLM"/>
    </source>
</evidence>
<feature type="domain" description="SAP" evidence="2">
    <location>
        <begin position="23"/>
        <end position="57"/>
    </location>
</feature>
<dbReference type="Proteomes" id="UP001217089">
    <property type="component" value="Unassembled WGS sequence"/>
</dbReference>
<sequence length="229" mass="26285">MDNVKVKVDENDIPGAKFVYKTIDEHTNTQLKRWLKCRGLPTTGKRMNLIERSFPSRPIHKYFNPGHIYHYLVDSISSVEKATDVGSDDDDIHTSKPLRKGRNLFRSGHVKNMQDAKQKDYLFVQSQVQASYSQQTYNSTITMSQNSDMIKERTCTCSASGLGRCAHVAAILYAIEDYVETFERYVQKSSDFVLESDPRPSLNRSDKISQREINPFLQNLQSVKAFEEC</sequence>
<comment type="caution">
    <text evidence="4">The sequence shown here is derived from an EMBL/GenBank/DDBJ whole genome shotgun (WGS) entry which is preliminary data.</text>
</comment>
<gene>
    <name evidence="4" type="ORF">KUTeg_021460</name>
</gene>
<dbReference type="InterPro" id="IPR007527">
    <property type="entry name" value="Znf_SWIM"/>
</dbReference>
<keyword evidence="1" id="KW-0479">Metal-binding</keyword>
<keyword evidence="1" id="KW-0863">Zinc-finger</keyword>
<evidence type="ECO:0000256" key="1">
    <source>
        <dbReference type="PROSITE-ProRule" id="PRU00325"/>
    </source>
</evidence>
<evidence type="ECO:0000313" key="5">
    <source>
        <dbReference type="Proteomes" id="UP001217089"/>
    </source>
</evidence>
<dbReference type="InterPro" id="IPR036361">
    <property type="entry name" value="SAP_dom_sf"/>
</dbReference>
<evidence type="ECO:0000313" key="4">
    <source>
        <dbReference type="EMBL" id="KAJ8299941.1"/>
    </source>
</evidence>
<reference evidence="4 5" key="1">
    <citation type="submission" date="2022-12" db="EMBL/GenBank/DDBJ databases">
        <title>Chromosome-level genome of Tegillarca granosa.</title>
        <authorList>
            <person name="Kim J."/>
        </authorList>
    </citation>
    <scope>NUCLEOTIDE SEQUENCE [LARGE SCALE GENOMIC DNA]</scope>
    <source>
        <strain evidence="4">Teg-2019</strain>
        <tissue evidence="4">Adductor muscle</tissue>
    </source>
</reference>
<organism evidence="4 5">
    <name type="scientific">Tegillarca granosa</name>
    <name type="common">Malaysian cockle</name>
    <name type="synonym">Anadara granosa</name>
    <dbReference type="NCBI Taxonomy" id="220873"/>
    <lineage>
        <taxon>Eukaryota</taxon>
        <taxon>Metazoa</taxon>
        <taxon>Spiralia</taxon>
        <taxon>Lophotrochozoa</taxon>
        <taxon>Mollusca</taxon>
        <taxon>Bivalvia</taxon>
        <taxon>Autobranchia</taxon>
        <taxon>Pteriomorphia</taxon>
        <taxon>Arcoida</taxon>
        <taxon>Arcoidea</taxon>
        <taxon>Arcidae</taxon>
        <taxon>Tegillarca</taxon>
    </lineage>
</organism>
<keyword evidence="5" id="KW-1185">Reference proteome</keyword>
<dbReference type="PROSITE" id="PS50800">
    <property type="entry name" value="SAP"/>
    <property type="match status" value="1"/>
</dbReference>
<protein>
    <recommendedName>
        <fullName evidence="6">SWIM-type domain-containing protein</fullName>
    </recommendedName>
</protein>
<dbReference type="EMBL" id="JARBDR010000919">
    <property type="protein sequence ID" value="KAJ8299941.1"/>
    <property type="molecule type" value="Genomic_DNA"/>
</dbReference>
<dbReference type="SUPFAM" id="SSF68906">
    <property type="entry name" value="SAP domain"/>
    <property type="match status" value="1"/>
</dbReference>
<evidence type="ECO:0000259" key="3">
    <source>
        <dbReference type="PROSITE" id="PS50966"/>
    </source>
</evidence>
<keyword evidence="1" id="KW-0862">Zinc</keyword>
<name>A0ABQ9E686_TEGGR</name>
<evidence type="ECO:0000259" key="2">
    <source>
        <dbReference type="PROSITE" id="PS50800"/>
    </source>
</evidence>
<dbReference type="Pfam" id="PF02037">
    <property type="entry name" value="SAP"/>
    <property type="match status" value="1"/>
</dbReference>